<dbReference type="PATRIC" id="fig|999408.3.peg.872"/>
<dbReference type="HOGENOM" id="CLU_113231_1_1_9"/>
<dbReference type="Gene3D" id="3.40.630.30">
    <property type="match status" value="1"/>
</dbReference>
<gene>
    <name evidence="2" type="ORF">HMPREF1090_00822</name>
</gene>
<dbReference type="EMBL" id="AGYR01000006">
    <property type="protein sequence ID" value="ENZ18950.1"/>
    <property type="molecule type" value="Genomic_DNA"/>
</dbReference>
<dbReference type="GeneID" id="57964801"/>
<sequence length="167" mass="18611">MKIHLKKLCPSDGDDIYEMLQEFPENENGFITPALTSIDAYKSWLADNAASGNQTGLVDGWRVPQTIYWLFIDGKPVGYGKIRHILTDKLLADGGTIGYSIRPGQRNKGFGKILLSELIKECSDMGIEKALLTIHKNNTASIKTALDNHGVIEKSSDTLHYIWIRCC</sequence>
<dbReference type="PANTHER" id="PTHR39173:SF1">
    <property type="entry name" value="ACETYLTRANSFERASE"/>
    <property type="match status" value="1"/>
</dbReference>
<dbReference type="RefSeq" id="WP_002583807.1">
    <property type="nucleotide sequence ID" value="NZ_KB850998.1"/>
</dbReference>
<dbReference type="InterPro" id="IPR000182">
    <property type="entry name" value="GNAT_dom"/>
</dbReference>
<dbReference type="SUPFAM" id="SSF55729">
    <property type="entry name" value="Acyl-CoA N-acyltransferases (Nat)"/>
    <property type="match status" value="1"/>
</dbReference>
<evidence type="ECO:0000313" key="3">
    <source>
        <dbReference type="Proteomes" id="UP000013085"/>
    </source>
</evidence>
<organism evidence="2 3">
    <name type="scientific">[Clostridium] clostridioforme 90A8</name>
    <dbReference type="NCBI Taxonomy" id="999408"/>
    <lineage>
        <taxon>Bacteria</taxon>
        <taxon>Bacillati</taxon>
        <taxon>Bacillota</taxon>
        <taxon>Clostridia</taxon>
        <taxon>Lachnospirales</taxon>
        <taxon>Lachnospiraceae</taxon>
        <taxon>Enterocloster</taxon>
    </lineage>
</organism>
<comment type="caution">
    <text evidence="2">The sequence shown here is derived from an EMBL/GenBank/DDBJ whole genome shotgun (WGS) entry which is preliminary data.</text>
</comment>
<dbReference type="CDD" id="cd04301">
    <property type="entry name" value="NAT_SF"/>
    <property type="match status" value="1"/>
</dbReference>
<evidence type="ECO:0000259" key="1">
    <source>
        <dbReference type="PROSITE" id="PS51186"/>
    </source>
</evidence>
<dbReference type="GO" id="GO:0016747">
    <property type="term" value="F:acyltransferase activity, transferring groups other than amino-acyl groups"/>
    <property type="evidence" value="ECO:0007669"/>
    <property type="project" value="InterPro"/>
</dbReference>
<feature type="domain" description="N-acetyltransferase" evidence="1">
    <location>
        <begin position="3"/>
        <end position="167"/>
    </location>
</feature>
<dbReference type="InterPro" id="IPR016181">
    <property type="entry name" value="Acyl_CoA_acyltransferase"/>
</dbReference>
<reference evidence="2 3" key="1">
    <citation type="submission" date="2013-01" db="EMBL/GenBank/DDBJ databases">
        <title>The Genome Sequence of Clostridium clostridioforme 90A8.</title>
        <authorList>
            <consortium name="The Broad Institute Genome Sequencing Platform"/>
            <person name="Earl A."/>
            <person name="Ward D."/>
            <person name="Feldgarden M."/>
            <person name="Gevers D."/>
            <person name="Courvalin P."/>
            <person name="Lambert T."/>
            <person name="Walker B."/>
            <person name="Young S.K."/>
            <person name="Zeng Q."/>
            <person name="Gargeya S."/>
            <person name="Fitzgerald M."/>
            <person name="Haas B."/>
            <person name="Abouelleil A."/>
            <person name="Alvarado L."/>
            <person name="Arachchi H.M."/>
            <person name="Berlin A.M."/>
            <person name="Chapman S.B."/>
            <person name="Dewar J."/>
            <person name="Goldberg J."/>
            <person name="Griggs A."/>
            <person name="Gujja S."/>
            <person name="Hansen M."/>
            <person name="Howarth C."/>
            <person name="Imamovic A."/>
            <person name="Larimer J."/>
            <person name="McCowan C."/>
            <person name="Murphy C."/>
            <person name="Neiman D."/>
            <person name="Pearson M."/>
            <person name="Priest M."/>
            <person name="Roberts A."/>
            <person name="Saif S."/>
            <person name="Shea T."/>
            <person name="Sisk P."/>
            <person name="Sykes S."/>
            <person name="Wortman J."/>
            <person name="Nusbaum C."/>
            <person name="Birren B."/>
        </authorList>
    </citation>
    <scope>NUCLEOTIDE SEQUENCE [LARGE SCALE GENOMIC DNA]</scope>
    <source>
        <strain evidence="2 3">90A8</strain>
    </source>
</reference>
<protein>
    <recommendedName>
        <fullName evidence="1">N-acetyltransferase domain-containing protein</fullName>
    </recommendedName>
</protein>
<dbReference type="PROSITE" id="PS51186">
    <property type="entry name" value="GNAT"/>
    <property type="match status" value="1"/>
</dbReference>
<dbReference type="AlphaFoldDB" id="A0A0E2HFQ2"/>
<evidence type="ECO:0000313" key="2">
    <source>
        <dbReference type="EMBL" id="ENZ18950.1"/>
    </source>
</evidence>
<proteinExistence type="predicted"/>
<dbReference type="PANTHER" id="PTHR39173">
    <property type="entry name" value="ACETYLTRANSFERASE"/>
    <property type="match status" value="1"/>
</dbReference>
<accession>A0A0E2HFQ2</accession>
<dbReference type="Pfam" id="PF00583">
    <property type="entry name" value="Acetyltransf_1"/>
    <property type="match status" value="1"/>
</dbReference>
<name>A0A0E2HFQ2_9FIRM</name>
<dbReference type="Proteomes" id="UP000013085">
    <property type="component" value="Unassembled WGS sequence"/>
</dbReference>